<dbReference type="Proteomes" id="UP000001542">
    <property type="component" value="Unassembled WGS sequence"/>
</dbReference>
<dbReference type="SUPFAM" id="SSF48371">
    <property type="entry name" value="ARM repeat"/>
    <property type="match status" value="1"/>
</dbReference>
<dbReference type="AlphaFoldDB" id="A2FCM8"/>
<gene>
    <name evidence="5" type="ORF">TVAG_293550</name>
</gene>
<evidence type="ECO:0000256" key="3">
    <source>
        <dbReference type="ARBA" id="ARBA00022927"/>
    </source>
</evidence>
<protein>
    <submittedName>
        <fullName evidence="5">Uncharacterized protein</fullName>
    </submittedName>
</protein>
<sequence length="492" mass="55570">MQRSESNNEIQQMVRDNSGGDLSDYKSQLQQERNSRTLILRQMNRPSIKNVAYSQPSRAKSRCSLNEDIQMVMEAAAAIFQSKDESRIQRYCMLLVNGDASNLSELKAIAKNKEVVSALSESFQQNFSEQTLSYLISITGLIFSFNNDNLSILIDDGFCYLLPDFLQNPNLINATLSLINRMADSIAYARDGLLCNEIHILLVNIAQEATEPEIVETCCETIYKMFANPADIEFDTLFNSVVPISPLLSLTNINAVNYILESYVEMACKSSTIVLSYNKIGLYENILNFLQVPELLASSLKVIRVLALGNPPNVWKLINNGLIPAVNQYIDTEYCPEIFWIFSNLMETLEHDIIHIFDANFISMVVEKCKIGTFPIKKEGSYFLATFALFIDRCDLIPFFSSDVIDILVEMLGCGVLLVVLRIVDSFVQLVTKLTDRDSNRDIITELIESDLSDRLSDIIEQPNSIVTNRATYLLEYLNYLENGETSPTLID</sequence>
<keyword evidence="6" id="KW-1185">Reference proteome</keyword>
<dbReference type="RefSeq" id="XP_001310280.1">
    <property type="nucleotide sequence ID" value="XM_001310279.1"/>
</dbReference>
<dbReference type="OrthoDB" id="29145at2759"/>
<evidence type="ECO:0000313" key="6">
    <source>
        <dbReference type="Proteomes" id="UP000001542"/>
    </source>
</evidence>
<reference evidence="5" key="1">
    <citation type="submission" date="2006-10" db="EMBL/GenBank/DDBJ databases">
        <authorList>
            <person name="Amadeo P."/>
            <person name="Zhao Q."/>
            <person name="Wortman J."/>
            <person name="Fraser-Liggett C."/>
            <person name="Carlton J."/>
        </authorList>
    </citation>
    <scope>NUCLEOTIDE SEQUENCE</scope>
    <source>
        <strain evidence="5">G3</strain>
    </source>
</reference>
<feature type="region of interest" description="Disordered" evidence="4">
    <location>
        <begin position="1"/>
        <end position="28"/>
    </location>
</feature>
<keyword evidence="3" id="KW-0653">Protein transport</keyword>
<dbReference type="EMBL" id="DS113719">
    <property type="protein sequence ID" value="EAX97350.1"/>
    <property type="molecule type" value="Genomic_DNA"/>
</dbReference>
<dbReference type="InterPro" id="IPR016024">
    <property type="entry name" value="ARM-type_fold"/>
</dbReference>
<dbReference type="InterPro" id="IPR011989">
    <property type="entry name" value="ARM-like"/>
</dbReference>
<evidence type="ECO:0000256" key="2">
    <source>
        <dbReference type="ARBA" id="ARBA00022448"/>
    </source>
</evidence>
<feature type="compositionally biased region" description="Polar residues" evidence="4">
    <location>
        <begin position="1"/>
        <end position="15"/>
    </location>
</feature>
<evidence type="ECO:0000256" key="4">
    <source>
        <dbReference type="SAM" id="MobiDB-lite"/>
    </source>
</evidence>
<keyword evidence="2" id="KW-0813">Transport</keyword>
<accession>A2FCM8</accession>
<dbReference type="GO" id="GO:0015031">
    <property type="term" value="P:protein transport"/>
    <property type="evidence" value="ECO:0007669"/>
    <property type="project" value="UniProtKB-KW"/>
</dbReference>
<organism evidence="5 6">
    <name type="scientific">Trichomonas vaginalis (strain ATCC PRA-98 / G3)</name>
    <dbReference type="NCBI Taxonomy" id="412133"/>
    <lineage>
        <taxon>Eukaryota</taxon>
        <taxon>Metamonada</taxon>
        <taxon>Parabasalia</taxon>
        <taxon>Trichomonadida</taxon>
        <taxon>Trichomonadidae</taxon>
        <taxon>Trichomonas</taxon>
    </lineage>
</organism>
<dbReference type="SMR" id="A2FCM8"/>
<evidence type="ECO:0000313" key="5">
    <source>
        <dbReference type="EMBL" id="EAX97350.1"/>
    </source>
</evidence>
<dbReference type="VEuPathDB" id="TrichDB:TVAGG3_0379120"/>
<proteinExistence type="inferred from homology"/>
<dbReference type="InParanoid" id="A2FCM8"/>
<name>A2FCM8_TRIV3</name>
<dbReference type="PANTHER" id="PTHR23316">
    <property type="entry name" value="IMPORTIN ALPHA"/>
    <property type="match status" value="1"/>
</dbReference>
<dbReference type="Gene3D" id="1.25.10.10">
    <property type="entry name" value="Leucine-rich Repeat Variant"/>
    <property type="match status" value="1"/>
</dbReference>
<comment type="similarity">
    <text evidence="1">Belongs to the importin alpha family.</text>
</comment>
<evidence type="ECO:0000256" key="1">
    <source>
        <dbReference type="ARBA" id="ARBA00010394"/>
    </source>
</evidence>
<dbReference type="KEGG" id="tva:4755131"/>
<dbReference type="VEuPathDB" id="TrichDB:TVAG_293550"/>
<dbReference type="STRING" id="5722.A2FCM8"/>
<reference evidence="5" key="2">
    <citation type="journal article" date="2007" name="Science">
        <title>Draft genome sequence of the sexually transmitted pathogen Trichomonas vaginalis.</title>
        <authorList>
            <person name="Carlton J.M."/>
            <person name="Hirt R.P."/>
            <person name="Silva J.C."/>
            <person name="Delcher A.L."/>
            <person name="Schatz M."/>
            <person name="Zhao Q."/>
            <person name="Wortman J.R."/>
            <person name="Bidwell S.L."/>
            <person name="Alsmark U.C.M."/>
            <person name="Besteiro S."/>
            <person name="Sicheritz-Ponten T."/>
            <person name="Noel C.J."/>
            <person name="Dacks J.B."/>
            <person name="Foster P.G."/>
            <person name="Simillion C."/>
            <person name="Van de Peer Y."/>
            <person name="Miranda-Saavedra D."/>
            <person name="Barton G.J."/>
            <person name="Westrop G.D."/>
            <person name="Mueller S."/>
            <person name="Dessi D."/>
            <person name="Fiori P.L."/>
            <person name="Ren Q."/>
            <person name="Paulsen I."/>
            <person name="Zhang H."/>
            <person name="Bastida-Corcuera F.D."/>
            <person name="Simoes-Barbosa A."/>
            <person name="Brown M.T."/>
            <person name="Hayes R.D."/>
            <person name="Mukherjee M."/>
            <person name="Okumura C.Y."/>
            <person name="Schneider R."/>
            <person name="Smith A.J."/>
            <person name="Vanacova S."/>
            <person name="Villalvazo M."/>
            <person name="Haas B.J."/>
            <person name="Pertea M."/>
            <person name="Feldblyum T.V."/>
            <person name="Utterback T.R."/>
            <person name="Shu C.L."/>
            <person name="Osoegawa K."/>
            <person name="de Jong P.J."/>
            <person name="Hrdy I."/>
            <person name="Horvathova L."/>
            <person name="Zubacova Z."/>
            <person name="Dolezal P."/>
            <person name="Malik S.B."/>
            <person name="Logsdon J.M. Jr."/>
            <person name="Henze K."/>
            <person name="Gupta A."/>
            <person name="Wang C.C."/>
            <person name="Dunne R.L."/>
            <person name="Upcroft J.A."/>
            <person name="Upcroft P."/>
            <person name="White O."/>
            <person name="Salzberg S.L."/>
            <person name="Tang P."/>
            <person name="Chiu C.-H."/>
            <person name="Lee Y.-S."/>
            <person name="Embley T.M."/>
            <person name="Coombs G.H."/>
            <person name="Mottram J.C."/>
            <person name="Tachezy J."/>
            <person name="Fraser-Liggett C.M."/>
            <person name="Johnson P.J."/>
        </authorList>
    </citation>
    <scope>NUCLEOTIDE SEQUENCE [LARGE SCALE GENOMIC DNA]</scope>
    <source>
        <strain evidence="5">G3</strain>
    </source>
</reference>